<sequence>MTYATINPYTGETVATFPNATADEVDAALGNAHRAFLAWRDLPVARRVAVLEQAASILEANREDYAATITLEMGKTAAEAAGEIDICVAMLRYYVDHGEELLAPRFLSANGYGDTDVQLVNDPMGVIFAVEPWNFPYYQVVRITAPQLTAGNVVVLKHASNVPQCAARMASLFHLAAEGAGVDEAVAGGLLTNLYLPHDLTEAVIAHPAVRGVALTGSEKAGGLVASLAAKHLKKSTLELGGADAFIVLSDADVDKAADWAVRGRNWNAGQVCVSSKRLIVVDEVYDRFLARYREGAAKLVAGDPNDPKTTLAPLSSAGAKRTLQRQVDEAVAQGAHVEYLADVPETGAFFPPTLLTDVSEDNDAFHTEFFGPVAQLYRAKDEDDAVRIANDSPFGLGGSVFSRDVRHAQQVARRLDTGMVAVNHPTIVAADIPFGGVKNSGYGHELIDLGLKEFVNQKVIAVGDIDAL</sequence>
<dbReference type="GO" id="GO:0004030">
    <property type="term" value="F:aldehyde dehydrogenase [NAD(P)+] activity"/>
    <property type="evidence" value="ECO:0007669"/>
    <property type="project" value="InterPro"/>
</dbReference>
<evidence type="ECO:0000259" key="4">
    <source>
        <dbReference type="Pfam" id="PF00171"/>
    </source>
</evidence>
<dbReference type="PANTHER" id="PTHR43217">
    <property type="entry name" value="SUCCINATE SEMIALDEHYDE DEHYDROGENASE [NAD(P)+] SAD"/>
    <property type="match status" value="1"/>
</dbReference>
<dbReference type="RefSeq" id="WP_101621377.1">
    <property type="nucleotide sequence ID" value="NZ_NMWT01000001.1"/>
</dbReference>
<evidence type="ECO:0000313" key="6">
    <source>
        <dbReference type="Proteomes" id="UP000235034"/>
    </source>
</evidence>
<dbReference type="AlphaFoldDB" id="A0A2N5J6K9"/>
<dbReference type="Gene3D" id="3.40.309.10">
    <property type="entry name" value="Aldehyde Dehydrogenase, Chain A, domain 2"/>
    <property type="match status" value="1"/>
</dbReference>
<dbReference type="Gene3D" id="3.40.605.10">
    <property type="entry name" value="Aldehyde Dehydrogenase, Chain A, domain 1"/>
    <property type="match status" value="1"/>
</dbReference>
<organism evidence="5 6">
    <name type="scientific">Bifidobacterium parmae</name>
    <dbReference type="NCBI Taxonomy" id="361854"/>
    <lineage>
        <taxon>Bacteria</taxon>
        <taxon>Bacillati</taxon>
        <taxon>Actinomycetota</taxon>
        <taxon>Actinomycetes</taxon>
        <taxon>Bifidobacteriales</taxon>
        <taxon>Bifidobacteriaceae</taxon>
        <taxon>Bifidobacterium</taxon>
    </lineage>
</organism>
<dbReference type="OrthoDB" id="6882680at2"/>
<dbReference type="InterPro" id="IPR015590">
    <property type="entry name" value="Aldehyde_DH_dom"/>
</dbReference>
<dbReference type="InterPro" id="IPR016161">
    <property type="entry name" value="Ald_DH/histidinol_DH"/>
</dbReference>
<reference evidence="5 6" key="1">
    <citation type="submission" date="2017-07" db="EMBL/GenBank/DDBJ databases">
        <title>Bifidobacterium novel species.</title>
        <authorList>
            <person name="Lugli G.A."/>
            <person name="Milani C."/>
            <person name="Duranti S."/>
            <person name="Mangifesta M."/>
        </authorList>
    </citation>
    <scope>NUCLEOTIDE SEQUENCE [LARGE SCALE GENOMIC DNA]</scope>
    <source>
        <strain evidence="5 6">77</strain>
    </source>
</reference>
<dbReference type="InterPro" id="IPR047110">
    <property type="entry name" value="GABD/Sad-like"/>
</dbReference>
<dbReference type="GO" id="GO:0004777">
    <property type="term" value="F:succinate-semialdehyde dehydrogenase (NAD+) activity"/>
    <property type="evidence" value="ECO:0007669"/>
    <property type="project" value="TreeGrafter"/>
</dbReference>
<feature type="domain" description="Aldehyde dehydrogenase" evidence="4">
    <location>
        <begin position="3"/>
        <end position="461"/>
    </location>
</feature>
<evidence type="ECO:0000256" key="3">
    <source>
        <dbReference type="ARBA" id="ARBA00023002"/>
    </source>
</evidence>
<evidence type="ECO:0000256" key="1">
    <source>
        <dbReference type="ARBA" id="ARBA00009986"/>
    </source>
</evidence>
<evidence type="ECO:0000256" key="2">
    <source>
        <dbReference type="ARBA" id="ARBA00022857"/>
    </source>
</evidence>
<dbReference type="EMBL" id="NMWT01000001">
    <property type="protein sequence ID" value="PLS29851.1"/>
    <property type="molecule type" value="Genomic_DNA"/>
</dbReference>
<keyword evidence="6" id="KW-1185">Reference proteome</keyword>
<comment type="caution">
    <text evidence="5">The sequence shown here is derived from an EMBL/GenBank/DDBJ whole genome shotgun (WGS) entry which is preliminary data.</text>
</comment>
<protein>
    <submittedName>
        <fullName evidence="5">Succinate-semialdehyde dehydrogenase</fullName>
    </submittedName>
</protein>
<dbReference type="FunFam" id="3.40.309.10:FF:000009">
    <property type="entry name" value="Aldehyde dehydrogenase A"/>
    <property type="match status" value="1"/>
</dbReference>
<dbReference type="InterPro" id="IPR044148">
    <property type="entry name" value="ALDH_GabD1-like"/>
</dbReference>
<keyword evidence="3" id="KW-0560">Oxidoreductase</keyword>
<name>A0A2N5J6K9_9BIFI</name>
<dbReference type="CDD" id="cd07100">
    <property type="entry name" value="ALDH_SSADH1_GabD1"/>
    <property type="match status" value="1"/>
</dbReference>
<dbReference type="PANTHER" id="PTHR43217:SF2">
    <property type="entry name" value="SUCCINATE-SEMIALDEHYDE DEHYDROGENASE [NADP(+)]"/>
    <property type="match status" value="1"/>
</dbReference>
<comment type="similarity">
    <text evidence="1">Belongs to the aldehyde dehydrogenase family.</text>
</comment>
<keyword evidence="2" id="KW-0521">NADP</keyword>
<dbReference type="SUPFAM" id="SSF53720">
    <property type="entry name" value="ALDH-like"/>
    <property type="match status" value="1"/>
</dbReference>
<dbReference type="InterPro" id="IPR016162">
    <property type="entry name" value="Ald_DH_N"/>
</dbReference>
<dbReference type="Proteomes" id="UP000235034">
    <property type="component" value="Unassembled WGS sequence"/>
</dbReference>
<dbReference type="FunFam" id="3.40.605.10:FF:000012">
    <property type="entry name" value="NAD-dependent succinate-semialdehyde dehydrogenase"/>
    <property type="match status" value="1"/>
</dbReference>
<accession>A0A2N5J6K9</accession>
<gene>
    <name evidence="5" type="ORF">Uis4E_0192</name>
</gene>
<dbReference type="Pfam" id="PF00171">
    <property type="entry name" value="Aldedh"/>
    <property type="match status" value="1"/>
</dbReference>
<proteinExistence type="inferred from homology"/>
<dbReference type="InterPro" id="IPR016163">
    <property type="entry name" value="Ald_DH_C"/>
</dbReference>
<evidence type="ECO:0000313" key="5">
    <source>
        <dbReference type="EMBL" id="PLS29851.1"/>
    </source>
</evidence>